<evidence type="ECO:0000256" key="1">
    <source>
        <dbReference type="ARBA" id="ARBA00001966"/>
    </source>
</evidence>
<dbReference type="InterPro" id="IPR013785">
    <property type="entry name" value="Aldolase_TIM"/>
</dbReference>
<dbReference type="NCBIfam" id="TIGR04085">
    <property type="entry name" value="rSAM_more_4Fe4S"/>
    <property type="match status" value="1"/>
</dbReference>
<dbReference type="InterPro" id="IPR007197">
    <property type="entry name" value="rSAM"/>
</dbReference>
<dbReference type="NCBIfam" id="TIGR03942">
    <property type="entry name" value="sulfatase_rSAM"/>
    <property type="match status" value="1"/>
</dbReference>
<dbReference type="InterPro" id="IPR023885">
    <property type="entry name" value="4Fe4S-binding_SPASM_dom"/>
</dbReference>
<evidence type="ECO:0000259" key="7">
    <source>
        <dbReference type="Pfam" id="PF04055"/>
    </source>
</evidence>
<dbReference type="RefSeq" id="WP_059067172.1">
    <property type="nucleotide sequence ID" value="NZ_JAOQJX010000016.1"/>
</dbReference>
<dbReference type="SFLD" id="SFLDG01386">
    <property type="entry name" value="main_SPASM_domain-containing"/>
    <property type="match status" value="1"/>
</dbReference>
<accession>A0ABT2TCT5</accession>
<feature type="domain" description="Radical SAM core" evidence="7">
    <location>
        <begin position="13"/>
        <end position="165"/>
    </location>
</feature>
<evidence type="ECO:0000313" key="9">
    <source>
        <dbReference type="EMBL" id="MCU6748103.1"/>
    </source>
</evidence>
<gene>
    <name evidence="9" type="ORF">OCV51_10635</name>
</gene>
<sequence>MYLQTVLIKPTSSLCNMHCDYCFYCDEAAKRETASYGMMSEHTLKNIIKKTLFQAQSDICFAFQGGEPTLRGLPFFQKVIDFETRFNRNTVRISNVIQTNGLQIDTDWCKFFKENHFLVGISVDGTQTTHDMCRHTKSGTSTYAKIKQSIHLLEQYQVDYNILTVVNAFTAPAICEIYQEYKQNGWNYQQYITCLEPLGEEARKHPYSLTPSMYGKFLIQLFDMWYKDWKRGKAPYIRQFENYIGILMGYPPESCEQRGICSMQGVIEADGSVYPCDFYVLDPYKLGSFNENAISDFFENKRAKDFIEESKNISSACKNCEYYTLCRGGCKRSRIKEPDGTAYRSYFCESYRMFFAKEGKRLEEIAKFLRK</sequence>
<evidence type="ECO:0000256" key="3">
    <source>
        <dbReference type="ARBA" id="ARBA00022723"/>
    </source>
</evidence>
<dbReference type="InterPro" id="IPR034485">
    <property type="entry name" value="Anaerobic_Cys-type_sulfatase-m"/>
</dbReference>
<dbReference type="Gene3D" id="3.20.20.70">
    <property type="entry name" value="Aldolase class I"/>
    <property type="match status" value="1"/>
</dbReference>
<dbReference type="Pfam" id="PF04055">
    <property type="entry name" value="Radical_SAM"/>
    <property type="match status" value="1"/>
</dbReference>
<dbReference type="PANTHER" id="PTHR43273">
    <property type="entry name" value="ANAEROBIC SULFATASE-MATURATING ENZYME HOMOLOG ASLB-RELATED"/>
    <property type="match status" value="1"/>
</dbReference>
<evidence type="ECO:0000313" key="10">
    <source>
        <dbReference type="Proteomes" id="UP001652394"/>
    </source>
</evidence>
<reference evidence="9 10" key="1">
    <citation type="journal article" date="2021" name="ISME Commun">
        <title>Automated analysis of genomic sequences facilitates high-throughput and comprehensive description of bacteria.</title>
        <authorList>
            <person name="Hitch T.C.A."/>
        </authorList>
    </citation>
    <scope>NUCLEOTIDE SEQUENCE [LARGE SCALE GENOMIC DNA]</scope>
    <source>
        <strain evidence="9 10">H2_18</strain>
    </source>
</reference>
<dbReference type="SFLD" id="SFLDF00289">
    <property type="entry name" value="anaerobic_Cys-type_sulfatase-m"/>
    <property type="match status" value="1"/>
</dbReference>
<evidence type="ECO:0000256" key="4">
    <source>
        <dbReference type="ARBA" id="ARBA00023004"/>
    </source>
</evidence>
<dbReference type="Pfam" id="PF13186">
    <property type="entry name" value="SPASM"/>
    <property type="match status" value="1"/>
</dbReference>
<dbReference type="SFLD" id="SFLDG01072">
    <property type="entry name" value="dehydrogenase_like"/>
    <property type="match status" value="1"/>
</dbReference>
<keyword evidence="3" id="KW-0479">Metal-binding</keyword>
<evidence type="ECO:0000256" key="6">
    <source>
        <dbReference type="ARBA" id="ARBA00023601"/>
    </source>
</evidence>
<comment type="cofactor">
    <cofactor evidence="1">
        <name>[4Fe-4S] cluster</name>
        <dbReference type="ChEBI" id="CHEBI:49883"/>
    </cofactor>
</comment>
<comment type="caution">
    <text evidence="9">The sequence shown here is derived from an EMBL/GenBank/DDBJ whole genome shotgun (WGS) entry which is preliminary data.</text>
</comment>
<keyword evidence="5" id="KW-0411">Iron-sulfur</keyword>
<dbReference type="SFLD" id="SFLDG01067">
    <property type="entry name" value="SPASM/twitch_domain_containing"/>
    <property type="match status" value="1"/>
</dbReference>
<dbReference type="SUPFAM" id="SSF102114">
    <property type="entry name" value="Radical SAM enzymes"/>
    <property type="match status" value="1"/>
</dbReference>
<keyword evidence="10" id="KW-1185">Reference proteome</keyword>
<dbReference type="Proteomes" id="UP001652394">
    <property type="component" value="Unassembled WGS sequence"/>
</dbReference>
<dbReference type="EMBL" id="JAOQJX010000016">
    <property type="protein sequence ID" value="MCU6748103.1"/>
    <property type="molecule type" value="Genomic_DNA"/>
</dbReference>
<evidence type="ECO:0000256" key="5">
    <source>
        <dbReference type="ARBA" id="ARBA00023014"/>
    </source>
</evidence>
<dbReference type="InterPro" id="IPR023867">
    <property type="entry name" value="Sulphatase_maturase_rSAM"/>
</dbReference>
<evidence type="ECO:0000259" key="8">
    <source>
        <dbReference type="Pfam" id="PF13186"/>
    </source>
</evidence>
<organism evidence="9 10">
    <name type="scientific">Faecalicatena acetigenes</name>
    <dbReference type="NCBI Taxonomy" id="2981790"/>
    <lineage>
        <taxon>Bacteria</taxon>
        <taxon>Bacillati</taxon>
        <taxon>Bacillota</taxon>
        <taxon>Clostridia</taxon>
        <taxon>Lachnospirales</taxon>
        <taxon>Lachnospiraceae</taxon>
        <taxon>Faecalicatena</taxon>
    </lineage>
</organism>
<keyword evidence="2" id="KW-0949">S-adenosyl-L-methionine</keyword>
<dbReference type="CDD" id="cd01335">
    <property type="entry name" value="Radical_SAM"/>
    <property type="match status" value="1"/>
</dbReference>
<dbReference type="SFLD" id="SFLDG01384">
    <property type="entry name" value="thioether_bond_formation_requi"/>
    <property type="match status" value="1"/>
</dbReference>
<feature type="domain" description="4Fe4S-binding SPASM" evidence="8">
    <location>
        <begin position="264"/>
        <end position="321"/>
    </location>
</feature>
<keyword evidence="4" id="KW-0408">Iron</keyword>
<protein>
    <submittedName>
        <fullName evidence="9">Anaerobic sulfatase maturase</fullName>
    </submittedName>
</protein>
<dbReference type="InterPro" id="IPR058240">
    <property type="entry name" value="rSAM_sf"/>
</dbReference>
<evidence type="ECO:0000256" key="2">
    <source>
        <dbReference type="ARBA" id="ARBA00022691"/>
    </source>
</evidence>
<dbReference type="SFLD" id="SFLDS00029">
    <property type="entry name" value="Radical_SAM"/>
    <property type="match status" value="1"/>
</dbReference>
<comment type="similarity">
    <text evidence="6">Belongs to the radical SAM superfamily. Anaerobic sulfatase-maturating enzyme family.</text>
</comment>
<name>A0ABT2TCT5_9FIRM</name>
<dbReference type="PANTHER" id="PTHR43273:SF3">
    <property type="entry name" value="ANAEROBIC SULFATASE-MATURATING ENZYME HOMOLOG ASLB-RELATED"/>
    <property type="match status" value="1"/>
</dbReference>
<proteinExistence type="inferred from homology"/>